<dbReference type="PRINTS" id="PR00081">
    <property type="entry name" value="GDHRDH"/>
</dbReference>
<dbReference type="InterPro" id="IPR002347">
    <property type="entry name" value="SDR_fam"/>
</dbReference>
<dbReference type="AlphaFoldDB" id="X0SGL7"/>
<feature type="non-terminal residue" evidence="2">
    <location>
        <position position="228"/>
    </location>
</feature>
<dbReference type="InterPro" id="IPR036291">
    <property type="entry name" value="NAD(P)-bd_dom_sf"/>
</dbReference>
<reference evidence="2" key="1">
    <citation type="journal article" date="2014" name="Front. Microbiol.">
        <title>High frequency of phylogenetically diverse reductive dehalogenase-homologous genes in deep subseafloor sedimentary metagenomes.</title>
        <authorList>
            <person name="Kawai M."/>
            <person name="Futagami T."/>
            <person name="Toyoda A."/>
            <person name="Takaki Y."/>
            <person name="Nishi S."/>
            <person name="Hori S."/>
            <person name="Arai W."/>
            <person name="Tsubouchi T."/>
            <person name="Morono Y."/>
            <person name="Uchiyama I."/>
            <person name="Ito T."/>
            <person name="Fujiyama A."/>
            <person name="Inagaki F."/>
            <person name="Takami H."/>
        </authorList>
    </citation>
    <scope>NUCLEOTIDE SEQUENCE</scope>
    <source>
        <strain evidence="2">Expedition CK06-06</strain>
    </source>
</reference>
<sequence length="228" mass="24646">MDLGIKNKVALVAASSRGLGKAIAFQLSREGAKVVICARNKERLGKTRDKIAAETGGVVRAFVADVKDKKQVSKMVEQTVKELGTIEILVSNAGGPPSGTADDFTLNDYQDALELNLLSTINLCYEVIRFMKKQKWGRIINMVSVAAKQPIDSLILSNTARAGVLGFSKSLSNQVASYGITVNSICPGYTKTERVEELAKSFEESAKGTVKDFYKNIQKNIPTGRLGA</sequence>
<dbReference type="PANTHER" id="PTHR42879">
    <property type="entry name" value="3-OXOACYL-(ACYL-CARRIER-PROTEIN) REDUCTASE"/>
    <property type="match status" value="1"/>
</dbReference>
<gene>
    <name evidence="2" type="ORF">S01H1_00760</name>
</gene>
<name>X0SGL7_9ZZZZ</name>
<comment type="caution">
    <text evidence="2">The sequence shown here is derived from an EMBL/GenBank/DDBJ whole genome shotgun (WGS) entry which is preliminary data.</text>
</comment>
<protein>
    <recommendedName>
        <fullName evidence="3">3-oxoacyl-ACP reductase</fullName>
    </recommendedName>
</protein>
<evidence type="ECO:0000313" key="2">
    <source>
        <dbReference type="EMBL" id="GAF75007.1"/>
    </source>
</evidence>
<comment type="similarity">
    <text evidence="1">Belongs to the short-chain dehydrogenases/reductases (SDR) family.</text>
</comment>
<accession>X0SGL7</accession>
<dbReference type="InterPro" id="IPR050259">
    <property type="entry name" value="SDR"/>
</dbReference>
<organism evidence="2">
    <name type="scientific">marine sediment metagenome</name>
    <dbReference type="NCBI Taxonomy" id="412755"/>
    <lineage>
        <taxon>unclassified sequences</taxon>
        <taxon>metagenomes</taxon>
        <taxon>ecological metagenomes</taxon>
    </lineage>
</organism>
<evidence type="ECO:0000256" key="1">
    <source>
        <dbReference type="ARBA" id="ARBA00006484"/>
    </source>
</evidence>
<proteinExistence type="inferred from homology"/>
<dbReference type="Pfam" id="PF00106">
    <property type="entry name" value="adh_short"/>
    <property type="match status" value="1"/>
</dbReference>
<dbReference type="PRINTS" id="PR00080">
    <property type="entry name" value="SDRFAMILY"/>
</dbReference>
<dbReference type="SUPFAM" id="SSF51735">
    <property type="entry name" value="NAD(P)-binding Rossmann-fold domains"/>
    <property type="match status" value="1"/>
</dbReference>
<dbReference type="PANTHER" id="PTHR42879:SF6">
    <property type="entry name" value="NADPH-DEPENDENT REDUCTASE BACG"/>
    <property type="match status" value="1"/>
</dbReference>
<dbReference type="Gene3D" id="3.40.50.720">
    <property type="entry name" value="NAD(P)-binding Rossmann-like Domain"/>
    <property type="match status" value="1"/>
</dbReference>
<dbReference type="EMBL" id="BARS01000289">
    <property type="protein sequence ID" value="GAF75007.1"/>
    <property type="molecule type" value="Genomic_DNA"/>
</dbReference>
<evidence type="ECO:0008006" key="3">
    <source>
        <dbReference type="Google" id="ProtNLM"/>
    </source>
</evidence>